<dbReference type="EMBL" id="JAVDVI010000022">
    <property type="protein sequence ID" value="MDR6969519.1"/>
    <property type="molecule type" value="Genomic_DNA"/>
</dbReference>
<keyword evidence="1" id="KW-0812">Transmembrane</keyword>
<dbReference type="Proteomes" id="UP001255185">
    <property type="component" value="Unassembled WGS sequence"/>
</dbReference>
<reference evidence="2 3" key="1">
    <citation type="submission" date="2023-07" db="EMBL/GenBank/DDBJ databases">
        <title>Sorghum-associated microbial communities from plants grown in Nebraska, USA.</title>
        <authorList>
            <person name="Schachtman D."/>
        </authorList>
    </citation>
    <scope>NUCLEOTIDE SEQUENCE [LARGE SCALE GENOMIC DNA]</scope>
    <source>
        <strain evidence="2 3">3773</strain>
    </source>
</reference>
<accession>A0ABU1TUG2</accession>
<feature type="transmembrane region" description="Helical" evidence="1">
    <location>
        <begin position="21"/>
        <end position="40"/>
    </location>
</feature>
<keyword evidence="1" id="KW-0472">Membrane</keyword>
<keyword evidence="1" id="KW-1133">Transmembrane helix</keyword>
<evidence type="ECO:0000313" key="3">
    <source>
        <dbReference type="Proteomes" id="UP001255185"/>
    </source>
</evidence>
<sequence>MNLRVTNGLILYSKKKMKTNNIIVAISFLFISSLKAQVLYSENFENYFVGDVGSDSSGQTSGQGGWFTSLF</sequence>
<comment type="caution">
    <text evidence="2">The sequence shown here is derived from an EMBL/GenBank/DDBJ whole genome shotgun (WGS) entry which is preliminary data.</text>
</comment>
<proteinExistence type="predicted"/>
<name>A0ABU1TUG2_9FLAO</name>
<gene>
    <name evidence="2" type="ORF">J2X31_003552</name>
</gene>
<evidence type="ECO:0000313" key="2">
    <source>
        <dbReference type="EMBL" id="MDR6969519.1"/>
    </source>
</evidence>
<protein>
    <submittedName>
        <fullName evidence="2">Uncharacterized protein</fullName>
    </submittedName>
</protein>
<evidence type="ECO:0000256" key="1">
    <source>
        <dbReference type="SAM" id="Phobius"/>
    </source>
</evidence>
<keyword evidence="3" id="KW-1185">Reference proteome</keyword>
<organism evidence="2 3">
    <name type="scientific">Flavobacterium arsenatis</name>
    <dbReference type="NCBI Taxonomy" id="1484332"/>
    <lineage>
        <taxon>Bacteria</taxon>
        <taxon>Pseudomonadati</taxon>
        <taxon>Bacteroidota</taxon>
        <taxon>Flavobacteriia</taxon>
        <taxon>Flavobacteriales</taxon>
        <taxon>Flavobacteriaceae</taxon>
        <taxon>Flavobacterium</taxon>
    </lineage>
</organism>